<reference evidence="3" key="1">
    <citation type="journal article" date="2017" name="Appl. Environ. Microbiol.">
        <title>Staphylococcus edaphicus sp. nov., isolated in Antarctica, harbours mecC gene and genomic islands with suspected role in adaptation to extreme environment.</title>
        <authorList>
            <person name="Pantucek R."/>
            <person name="Sedlacek I."/>
            <person name="Indrakova A."/>
            <person name="Vrbovska V."/>
            <person name="Maslanova I."/>
            <person name="Kovarovic V."/>
            <person name="Svec P."/>
            <person name="Kralova S."/>
            <person name="Kristofova L."/>
            <person name="Keklakova J."/>
            <person name="Petras P."/>
            <person name="Doskar J."/>
        </authorList>
    </citation>
    <scope>NUCLEOTIDE SEQUENCE</scope>
    <source>
        <strain evidence="3">CCM 8730</strain>
    </source>
</reference>
<feature type="compositionally biased region" description="Basic and acidic residues" evidence="1">
    <location>
        <begin position="126"/>
        <end position="136"/>
    </location>
</feature>
<evidence type="ECO:0008006" key="7">
    <source>
        <dbReference type="Google" id="ProtNLM"/>
    </source>
</evidence>
<keyword evidence="2" id="KW-0812">Transmembrane</keyword>
<keyword evidence="2" id="KW-1133">Transmembrane helix</keyword>
<evidence type="ECO:0000313" key="3">
    <source>
        <dbReference type="EMBL" id="PHK49319.1"/>
    </source>
</evidence>
<reference evidence="3" key="3">
    <citation type="submission" date="2017-10" db="EMBL/GenBank/DDBJ databases">
        <authorList>
            <person name="Vrbovska V."/>
            <person name="Kovarovic V."/>
            <person name="Indrakova A."/>
        </authorList>
    </citation>
    <scope>NUCLEOTIDE SEQUENCE</scope>
    <source>
        <strain evidence="3">CCM 8730</strain>
    </source>
</reference>
<feature type="transmembrane region" description="Helical" evidence="2">
    <location>
        <begin position="7"/>
        <end position="25"/>
    </location>
</feature>
<reference evidence="5" key="2">
    <citation type="submission" date="2017-10" db="EMBL/GenBank/DDBJ databases">
        <title>Staphylococcus edaphicus sp. nov., isolated in Antarctica, harbouring mecC gene and genomic islands essential in adaptation to extreme environment.</title>
        <authorList>
            <person name="Pantucek R."/>
            <person name="Sedlacek I."/>
            <person name="Indrakova A."/>
            <person name="Vrbovska V."/>
            <person name="Maslanova I."/>
            <person name="Kovarovic V."/>
            <person name="Svec P."/>
            <person name="Kralova S."/>
            <person name="Kristofova L."/>
            <person name="Keklakova J."/>
            <person name="Petras P."/>
            <person name="Doskar J."/>
        </authorList>
    </citation>
    <scope>NUCLEOTIDE SEQUENCE [LARGE SCALE GENOMIC DNA]</scope>
    <source>
        <strain evidence="5">CCM 5085</strain>
    </source>
</reference>
<organism evidence="3 5">
    <name type="scientific">Staphylococcus edaphicus</name>
    <dbReference type="NCBI Taxonomy" id="1955013"/>
    <lineage>
        <taxon>Bacteria</taxon>
        <taxon>Bacillati</taxon>
        <taxon>Bacillota</taxon>
        <taxon>Bacilli</taxon>
        <taxon>Bacillales</taxon>
        <taxon>Staphylococcaceae</taxon>
        <taxon>Staphylococcus</taxon>
    </lineage>
</organism>
<dbReference type="AlphaFoldDB" id="A0A2C6WLR8"/>
<evidence type="ECO:0000256" key="2">
    <source>
        <dbReference type="SAM" id="Phobius"/>
    </source>
</evidence>
<dbReference type="Proteomes" id="UP000223828">
    <property type="component" value="Unassembled WGS sequence"/>
</dbReference>
<dbReference type="PROSITE" id="PS51257">
    <property type="entry name" value="PROKAR_LIPOPROTEIN"/>
    <property type="match status" value="1"/>
</dbReference>
<feature type="region of interest" description="Disordered" evidence="1">
    <location>
        <begin position="106"/>
        <end position="142"/>
    </location>
</feature>
<evidence type="ECO:0000313" key="6">
    <source>
        <dbReference type="Proteomes" id="UP001056588"/>
    </source>
</evidence>
<evidence type="ECO:0000313" key="4">
    <source>
        <dbReference type="EMBL" id="UQW80976.1"/>
    </source>
</evidence>
<name>A0A2C6WLR8_9STAP</name>
<evidence type="ECO:0000313" key="5">
    <source>
        <dbReference type="Proteomes" id="UP000223828"/>
    </source>
</evidence>
<keyword evidence="6" id="KW-1185">Reference proteome</keyword>
<keyword evidence="2" id="KW-0472">Membrane</keyword>
<proteinExistence type="predicted"/>
<gene>
    <name evidence="3" type="ORF">BTJ66_09110</name>
    <name evidence="4" type="ORF">MNY58_10365</name>
</gene>
<dbReference type="EMBL" id="MRZN01000014">
    <property type="protein sequence ID" value="PHK49319.1"/>
    <property type="molecule type" value="Genomic_DNA"/>
</dbReference>
<reference evidence="4" key="4">
    <citation type="submission" date="2022-03" db="EMBL/GenBank/DDBJ databases">
        <title>Complete Genome Sequence of Staphylococcus edaphicus strain CCM 8731.</title>
        <authorList>
            <person name="Rimmer C.O."/>
            <person name="Thomas J.C."/>
        </authorList>
    </citation>
    <scope>NUCLEOTIDE SEQUENCE</scope>
    <source>
        <strain evidence="4">CCM 8731</strain>
    </source>
</reference>
<dbReference type="EMBL" id="CP093217">
    <property type="protein sequence ID" value="UQW80976.1"/>
    <property type="molecule type" value="Genomic_DNA"/>
</dbReference>
<accession>A0A2C6WLR8</accession>
<sequence length="142" mass="16535">MKRIIPYIIFFMVGFLVACACSYYFQRTPDEKIKGVWEYKYNDNPQQTLYLRSSKNGMDVGTIGDKVTVFPLKKGANPDGFYFVLEEDKGNYEYYVEKKDKKHITIQPEDNSKPSLQERLFGTENLSKKTSKEKTSTLKKSK</sequence>
<dbReference type="Proteomes" id="UP001056588">
    <property type="component" value="Chromosome"/>
</dbReference>
<dbReference type="RefSeq" id="WP_099090654.1">
    <property type="nucleotide sequence ID" value="NZ_CP093217.1"/>
</dbReference>
<evidence type="ECO:0000256" key="1">
    <source>
        <dbReference type="SAM" id="MobiDB-lite"/>
    </source>
</evidence>
<protein>
    <recommendedName>
        <fullName evidence="7">DUF4828 domain-containing protein</fullName>
    </recommendedName>
</protein>